<feature type="transmembrane region" description="Helical" evidence="2">
    <location>
        <begin position="261"/>
        <end position="283"/>
    </location>
</feature>
<dbReference type="OrthoDB" id="3351617at2759"/>
<evidence type="ECO:0000256" key="1">
    <source>
        <dbReference type="SAM" id="MobiDB-lite"/>
    </source>
</evidence>
<keyword evidence="2" id="KW-1133">Transmembrane helix</keyword>
<organism evidence="3 4">
    <name type="scientific">Coprinopsis marcescibilis</name>
    <name type="common">Agaric fungus</name>
    <name type="synonym">Psathyrella marcescibilis</name>
    <dbReference type="NCBI Taxonomy" id="230819"/>
    <lineage>
        <taxon>Eukaryota</taxon>
        <taxon>Fungi</taxon>
        <taxon>Dikarya</taxon>
        <taxon>Basidiomycota</taxon>
        <taxon>Agaricomycotina</taxon>
        <taxon>Agaricomycetes</taxon>
        <taxon>Agaricomycetidae</taxon>
        <taxon>Agaricales</taxon>
        <taxon>Agaricineae</taxon>
        <taxon>Psathyrellaceae</taxon>
        <taxon>Coprinopsis</taxon>
    </lineage>
</organism>
<proteinExistence type="predicted"/>
<evidence type="ECO:0008006" key="5">
    <source>
        <dbReference type="Google" id="ProtNLM"/>
    </source>
</evidence>
<keyword evidence="4" id="KW-1185">Reference proteome</keyword>
<evidence type="ECO:0000313" key="3">
    <source>
        <dbReference type="EMBL" id="TFK19528.1"/>
    </source>
</evidence>
<feature type="transmembrane region" description="Helical" evidence="2">
    <location>
        <begin position="103"/>
        <end position="125"/>
    </location>
</feature>
<evidence type="ECO:0000313" key="4">
    <source>
        <dbReference type="Proteomes" id="UP000307440"/>
    </source>
</evidence>
<accession>A0A5C3KUH8</accession>
<feature type="region of interest" description="Disordered" evidence="1">
    <location>
        <begin position="331"/>
        <end position="354"/>
    </location>
</feature>
<feature type="transmembrane region" description="Helical" evidence="2">
    <location>
        <begin position="22"/>
        <end position="47"/>
    </location>
</feature>
<feature type="transmembrane region" description="Helical" evidence="2">
    <location>
        <begin position="59"/>
        <end position="83"/>
    </location>
</feature>
<dbReference type="AlphaFoldDB" id="A0A5C3KUH8"/>
<reference evidence="3 4" key="1">
    <citation type="journal article" date="2019" name="Nat. Ecol. Evol.">
        <title>Megaphylogeny resolves global patterns of mushroom evolution.</title>
        <authorList>
            <person name="Varga T."/>
            <person name="Krizsan K."/>
            <person name="Foldi C."/>
            <person name="Dima B."/>
            <person name="Sanchez-Garcia M."/>
            <person name="Sanchez-Ramirez S."/>
            <person name="Szollosi G.J."/>
            <person name="Szarkandi J.G."/>
            <person name="Papp V."/>
            <person name="Albert L."/>
            <person name="Andreopoulos W."/>
            <person name="Angelini C."/>
            <person name="Antonin V."/>
            <person name="Barry K.W."/>
            <person name="Bougher N.L."/>
            <person name="Buchanan P."/>
            <person name="Buyck B."/>
            <person name="Bense V."/>
            <person name="Catcheside P."/>
            <person name="Chovatia M."/>
            <person name="Cooper J."/>
            <person name="Damon W."/>
            <person name="Desjardin D."/>
            <person name="Finy P."/>
            <person name="Geml J."/>
            <person name="Haridas S."/>
            <person name="Hughes K."/>
            <person name="Justo A."/>
            <person name="Karasinski D."/>
            <person name="Kautmanova I."/>
            <person name="Kiss B."/>
            <person name="Kocsube S."/>
            <person name="Kotiranta H."/>
            <person name="LaButti K.M."/>
            <person name="Lechner B.E."/>
            <person name="Liimatainen K."/>
            <person name="Lipzen A."/>
            <person name="Lukacs Z."/>
            <person name="Mihaltcheva S."/>
            <person name="Morgado L.N."/>
            <person name="Niskanen T."/>
            <person name="Noordeloos M.E."/>
            <person name="Ohm R.A."/>
            <person name="Ortiz-Santana B."/>
            <person name="Ovrebo C."/>
            <person name="Racz N."/>
            <person name="Riley R."/>
            <person name="Savchenko A."/>
            <person name="Shiryaev A."/>
            <person name="Soop K."/>
            <person name="Spirin V."/>
            <person name="Szebenyi C."/>
            <person name="Tomsovsky M."/>
            <person name="Tulloss R.E."/>
            <person name="Uehling J."/>
            <person name="Grigoriev I.V."/>
            <person name="Vagvolgyi C."/>
            <person name="Papp T."/>
            <person name="Martin F.M."/>
            <person name="Miettinen O."/>
            <person name="Hibbett D.S."/>
            <person name="Nagy L.G."/>
        </authorList>
    </citation>
    <scope>NUCLEOTIDE SEQUENCE [LARGE SCALE GENOMIC DNA]</scope>
    <source>
        <strain evidence="3 4">CBS 121175</strain>
    </source>
</reference>
<feature type="transmembrane region" description="Helical" evidence="2">
    <location>
        <begin position="176"/>
        <end position="195"/>
    </location>
</feature>
<feature type="transmembrane region" description="Helical" evidence="2">
    <location>
        <begin position="137"/>
        <end position="156"/>
    </location>
</feature>
<keyword evidence="2" id="KW-0472">Membrane</keyword>
<feature type="transmembrane region" description="Helical" evidence="2">
    <location>
        <begin position="216"/>
        <end position="241"/>
    </location>
</feature>
<dbReference type="Proteomes" id="UP000307440">
    <property type="component" value="Unassembled WGS sequence"/>
</dbReference>
<keyword evidence="2" id="KW-0812">Transmembrane</keyword>
<name>A0A5C3KUH8_COPMA</name>
<sequence>MSPVWTKEYTNEYGLVYLKAQYANYVITMATVGIQLFMNSYALVVFFETPAEKRLGRALYMVSGWMIFVFYAVGASFDMARIFRDLLEASNGIEYMEITSSYTWMEVLNLIAMLLVFVVGDGLLLYRCYLLLAVGRLWLLALPVLMYMSVIALSISNTVLALRGKPVYRTGLSSDILTFMTNFLITSILCYKLWSSHREFTRSLPLASKRLGIYRAVIRVLVESALPLTVAGIINVTITYIPTITSSSITVYPGDPKALVVAYECVAVVHYALQALAPQMIIFRVTTGRSWARANESSNAEAISLSLAFARGPHPEDSVLSGRLTGTEGQIAEEGWSGPHGAPMCSRSGPTRGM</sequence>
<protein>
    <recommendedName>
        <fullName evidence="5">G-protein coupled receptors family 1 profile domain-containing protein</fullName>
    </recommendedName>
</protein>
<dbReference type="EMBL" id="ML210336">
    <property type="protein sequence ID" value="TFK19528.1"/>
    <property type="molecule type" value="Genomic_DNA"/>
</dbReference>
<evidence type="ECO:0000256" key="2">
    <source>
        <dbReference type="SAM" id="Phobius"/>
    </source>
</evidence>
<gene>
    <name evidence="3" type="ORF">FA15DRAFT_759971</name>
</gene>